<dbReference type="Gene3D" id="3.90.1570.10">
    <property type="entry name" value="tt1808, chain A"/>
    <property type="match status" value="1"/>
</dbReference>
<dbReference type="PANTHER" id="PTHR35400">
    <property type="entry name" value="SLR1083 PROTEIN"/>
    <property type="match status" value="1"/>
</dbReference>
<evidence type="ECO:0000259" key="1">
    <source>
        <dbReference type="Pfam" id="PF05685"/>
    </source>
</evidence>
<evidence type="ECO:0000313" key="3">
    <source>
        <dbReference type="Proteomes" id="UP000319143"/>
    </source>
</evidence>
<dbReference type="PANTHER" id="PTHR35400:SF1">
    <property type="entry name" value="SLR1083 PROTEIN"/>
    <property type="match status" value="1"/>
</dbReference>
<proteinExistence type="predicted"/>
<dbReference type="CDD" id="cd06260">
    <property type="entry name" value="DUF820-like"/>
    <property type="match status" value="1"/>
</dbReference>
<organism evidence="2 3">
    <name type="scientific">Novipirellula artificiosorum</name>
    <dbReference type="NCBI Taxonomy" id="2528016"/>
    <lineage>
        <taxon>Bacteria</taxon>
        <taxon>Pseudomonadati</taxon>
        <taxon>Planctomycetota</taxon>
        <taxon>Planctomycetia</taxon>
        <taxon>Pirellulales</taxon>
        <taxon>Pirellulaceae</taxon>
        <taxon>Novipirellula</taxon>
    </lineage>
</organism>
<dbReference type="SUPFAM" id="SSF52980">
    <property type="entry name" value="Restriction endonuclease-like"/>
    <property type="match status" value="1"/>
</dbReference>
<sequence length="203" mass="22481">MSTSTPFPIKTDGDPSTISPRRFSVAEYHKLAEVGVLREDDRVELIDGVISSKMVHSPVHDAIVSWIEQQLRPHLLDGWFLRIQSTITLDDASEPEPDLAVVRGTPLTYLQQHPQGSSVALVIEVAETSLGRDRYKATAYARAGIPAYWIVNLKQRRIEAFRGPDGAEYRESNLLGLEDGLAVELGFADETRFNVADLIPTVG</sequence>
<comment type="caution">
    <text evidence="2">The sequence shown here is derived from an EMBL/GenBank/DDBJ whole genome shotgun (WGS) entry which is preliminary data.</text>
</comment>
<dbReference type="OrthoDB" id="9789502at2"/>
<keyword evidence="3" id="KW-1185">Reference proteome</keyword>
<dbReference type="Pfam" id="PF05685">
    <property type="entry name" value="Uma2"/>
    <property type="match status" value="1"/>
</dbReference>
<accession>A0A5C6D729</accession>
<dbReference type="RefSeq" id="WP_146530361.1">
    <property type="nucleotide sequence ID" value="NZ_SJPV01000012.1"/>
</dbReference>
<gene>
    <name evidence="2" type="ORF">Poly41_55980</name>
</gene>
<dbReference type="InterPro" id="IPR012296">
    <property type="entry name" value="Nuclease_put_TT1808"/>
</dbReference>
<dbReference type="Proteomes" id="UP000319143">
    <property type="component" value="Unassembled WGS sequence"/>
</dbReference>
<dbReference type="InterPro" id="IPR011335">
    <property type="entry name" value="Restrct_endonuc-II-like"/>
</dbReference>
<protein>
    <recommendedName>
        <fullName evidence="1">Putative restriction endonuclease domain-containing protein</fullName>
    </recommendedName>
</protein>
<dbReference type="EMBL" id="SJPV01000012">
    <property type="protein sequence ID" value="TWU32620.1"/>
    <property type="molecule type" value="Genomic_DNA"/>
</dbReference>
<dbReference type="InterPro" id="IPR008538">
    <property type="entry name" value="Uma2"/>
</dbReference>
<evidence type="ECO:0000313" key="2">
    <source>
        <dbReference type="EMBL" id="TWU32620.1"/>
    </source>
</evidence>
<name>A0A5C6D729_9BACT</name>
<feature type="domain" description="Putative restriction endonuclease" evidence="1">
    <location>
        <begin position="26"/>
        <end position="195"/>
    </location>
</feature>
<dbReference type="AlphaFoldDB" id="A0A5C6D729"/>
<reference evidence="2 3" key="1">
    <citation type="submission" date="2019-02" db="EMBL/GenBank/DDBJ databases">
        <title>Deep-cultivation of Planctomycetes and their phenomic and genomic characterization uncovers novel biology.</title>
        <authorList>
            <person name="Wiegand S."/>
            <person name="Jogler M."/>
            <person name="Boedeker C."/>
            <person name="Pinto D."/>
            <person name="Vollmers J."/>
            <person name="Rivas-Marin E."/>
            <person name="Kohn T."/>
            <person name="Peeters S.H."/>
            <person name="Heuer A."/>
            <person name="Rast P."/>
            <person name="Oberbeckmann S."/>
            <person name="Bunk B."/>
            <person name="Jeske O."/>
            <person name="Meyerdierks A."/>
            <person name="Storesund J.E."/>
            <person name="Kallscheuer N."/>
            <person name="Luecker S."/>
            <person name="Lage O.M."/>
            <person name="Pohl T."/>
            <person name="Merkel B.J."/>
            <person name="Hornburger P."/>
            <person name="Mueller R.-W."/>
            <person name="Bruemmer F."/>
            <person name="Labrenz M."/>
            <person name="Spormann A.M."/>
            <person name="Op Den Camp H."/>
            <person name="Overmann J."/>
            <person name="Amann R."/>
            <person name="Jetten M.S.M."/>
            <person name="Mascher T."/>
            <person name="Medema M.H."/>
            <person name="Devos D.P."/>
            <person name="Kaster A.-K."/>
            <person name="Ovreas L."/>
            <person name="Rohde M."/>
            <person name="Galperin M.Y."/>
            <person name="Jogler C."/>
        </authorList>
    </citation>
    <scope>NUCLEOTIDE SEQUENCE [LARGE SCALE GENOMIC DNA]</scope>
    <source>
        <strain evidence="2 3">Poly41</strain>
    </source>
</reference>